<evidence type="ECO:0000256" key="8">
    <source>
        <dbReference type="SAM" id="MobiDB-lite"/>
    </source>
</evidence>
<dbReference type="InterPro" id="IPR007271">
    <property type="entry name" value="Nuc_sug_transpt"/>
</dbReference>
<feature type="domain" description="RanBP2-type" evidence="11">
    <location>
        <begin position="335"/>
        <end position="364"/>
    </location>
</feature>
<dbReference type="Gene3D" id="3.60.10.10">
    <property type="entry name" value="Endonuclease/exonuclease/phosphatase"/>
    <property type="match status" value="1"/>
</dbReference>
<feature type="transmembrane region" description="Helical" evidence="9">
    <location>
        <begin position="1623"/>
        <end position="1641"/>
    </location>
</feature>
<feature type="transmembrane region" description="Helical" evidence="9">
    <location>
        <begin position="1578"/>
        <end position="1599"/>
    </location>
</feature>
<dbReference type="InterPro" id="IPR019446">
    <property type="entry name" value="BMT5-like"/>
</dbReference>
<evidence type="ECO:0000256" key="3">
    <source>
        <dbReference type="ARBA" id="ARBA00022723"/>
    </source>
</evidence>
<dbReference type="InterPro" id="IPR005135">
    <property type="entry name" value="Endo/exonuclease/phosphatase"/>
</dbReference>
<evidence type="ECO:0000313" key="14">
    <source>
        <dbReference type="Proteomes" id="UP001152797"/>
    </source>
</evidence>
<dbReference type="Pfam" id="PF03372">
    <property type="entry name" value="Exo_endo_phos"/>
    <property type="match status" value="1"/>
</dbReference>
<dbReference type="GO" id="GO:0070042">
    <property type="term" value="F:rRNA (uridine-N3-)-methyltransferase activity"/>
    <property type="evidence" value="ECO:0007669"/>
    <property type="project" value="InterPro"/>
</dbReference>
<dbReference type="OrthoDB" id="276515at2759"/>
<dbReference type="GO" id="GO:0000139">
    <property type="term" value="C:Golgi membrane"/>
    <property type="evidence" value="ECO:0007669"/>
    <property type="project" value="InterPro"/>
</dbReference>
<dbReference type="GO" id="GO:0008270">
    <property type="term" value="F:zinc ion binding"/>
    <property type="evidence" value="ECO:0007669"/>
    <property type="project" value="UniProtKB-KW"/>
</dbReference>
<organism evidence="12">
    <name type="scientific">Cladocopium goreaui</name>
    <dbReference type="NCBI Taxonomy" id="2562237"/>
    <lineage>
        <taxon>Eukaryota</taxon>
        <taxon>Sar</taxon>
        <taxon>Alveolata</taxon>
        <taxon>Dinophyceae</taxon>
        <taxon>Suessiales</taxon>
        <taxon>Symbiodiniaceae</taxon>
        <taxon>Cladocopium</taxon>
    </lineage>
</organism>
<dbReference type="InterPro" id="IPR001876">
    <property type="entry name" value="Znf_RanBP2"/>
</dbReference>
<feature type="domain" description="RanBP2-type" evidence="11">
    <location>
        <begin position="217"/>
        <end position="245"/>
    </location>
</feature>
<evidence type="ECO:0000313" key="13">
    <source>
        <dbReference type="EMBL" id="CAL4788428.1"/>
    </source>
</evidence>
<feature type="domain" description="RanBP2-type" evidence="11">
    <location>
        <begin position="376"/>
        <end position="401"/>
    </location>
</feature>
<evidence type="ECO:0000256" key="2">
    <source>
        <dbReference type="ARBA" id="ARBA00022692"/>
    </source>
</evidence>
<dbReference type="Gene3D" id="2.40.50.140">
    <property type="entry name" value="Nucleic acid-binding proteins"/>
    <property type="match status" value="1"/>
</dbReference>
<dbReference type="PANTHER" id="PTHR12121">
    <property type="entry name" value="CARBON CATABOLITE REPRESSOR PROTEIN 4"/>
    <property type="match status" value="1"/>
</dbReference>
<feature type="domain" description="RanBP2-type" evidence="11">
    <location>
        <begin position="262"/>
        <end position="290"/>
    </location>
</feature>
<evidence type="ECO:0000256" key="6">
    <source>
        <dbReference type="ARBA" id="ARBA00022989"/>
    </source>
</evidence>
<evidence type="ECO:0000259" key="11">
    <source>
        <dbReference type="SMART" id="SM00547"/>
    </source>
</evidence>
<proteinExistence type="predicted"/>
<comment type="caution">
    <text evidence="12">The sequence shown here is derived from an EMBL/GenBank/DDBJ whole genome shotgun (WGS) entry which is preliminary data.</text>
</comment>
<reference evidence="12" key="1">
    <citation type="submission" date="2022-10" db="EMBL/GenBank/DDBJ databases">
        <authorList>
            <person name="Chen Y."/>
            <person name="Dougan E. K."/>
            <person name="Chan C."/>
            <person name="Rhodes N."/>
            <person name="Thang M."/>
        </authorList>
    </citation>
    <scope>NUCLEOTIDE SEQUENCE</scope>
</reference>
<feature type="transmembrane region" description="Helical" evidence="9">
    <location>
        <begin position="1364"/>
        <end position="1383"/>
    </location>
</feature>
<dbReference type="EMBL" id="CAMXCT030002890">
    <property type="protein sequence ID" value="CAL4788428.1"/>
    <property type="molecule type" value="Genomic_DNA"/>
</dbReference>
<dbReference type="SMART" id="SM00547">
    <property type="entry name" value="ZnF_RBZ"/>
    <property type="match status" value="5"/>
</dbReference>
<name>A0A9P1D1B9_9DINO</name>
<evidence type="ECO:0000256" key="9">
    <source>
        <dbReference type="SAM" id="Phobius"/>
    </source>
</evidence>
<feature type="transmembrane region" description="Helical" evidence="9">
    <location>
        <begin position="1455"/>
        <end position="1474"/>
    </location>
</feature>
<evidence type="ECO:0000313" key="12">
    <source>
        <dbReference type="EMBL" id="CAI4001116.1"/>
    </source>
</evidence>
<dbReference type="Gene3D" id="4.10.60.20">
    <property type="match status" value="1"/>
</dbReference>
<evidence type="ECO:0000256" key="1">
    <source>
        <dbReference type="ARBA" id="ARBA00004141"/>
    </source>
</evidence>
<keyword evidence="7 9" id="KW-0472">Membrane</keyword>
<dbReference type="SMART" id="SM00357">
    <property type="entry name" value="CSP"/>
    <property type="match status" value="2"/>
</dbReference>
<feature type="domain" description="Cold-shock" evidence="10">
    <location>
        <begin position="405"/>
        <end position="474"/>
    </location>
</feature>
<dbReference type="GO" id="GO:0003676">
    <property type="term" value="F:nucleic acid binding"/>
    <property type="evidence" value="ECO:0007669"/>
    <property type="project" value="InterPro"/>
</dbReference>
<dbReference type="InterPro" id="IPR050410">
    <property type="entry name" value="CCR4/nocturin_mRNA_transcr"/>
</dbReference>
<feature type="domain" description="RanBP2-type" evidence="11">
    <location>
        <begin position="1"/>
        <end position="29"/>
    </location>
</feature>
<dbReference type="GO" id="GO:0070475">
    <property type="term" value="P:rRNA base methylation"/>
    <property type="evidence" value="ECO:0007669"/>
    <property type="project" value="InterPro"/>
</dbReference>
<dbReference type="Proteomes" id="UP001152797">
    <property type="component" value="Unassembled WGS sequence"/>
</dbReference>
<dbReference type="InterPro" id="IPR037185">
    <property type="entry name" value="EmrE-like"/>
</dbReference>
<dbReference type="Pfam" id="PF04142">
    <property type="entry name" value="Nuc_sug_transp"/>
    <property type="match status" value="1"/>
</dbReference>
<keyword evidence="3" id="KW-0479">Metal-binding</keyword>
<feature type="region of interest" description="Disordered" evidence="8">
    <location>
        <begin position="29"/>
        <end position="54"/>
    </location>
</feature>
<dbReference type="SUPFAM" id="SSF56219">
    <property type="entry name" value="DNase I-like"/>
    <property type="match status" value="1"/>
</dbReference>
<sequence length="1760" mass="190987">MAWVCPCGFTNRETNTICGGSGRLGCKQPRSYGHYPPPPEPRSYGHGGPGGYGHGGHGAGHGLGPTVMTEAELLEKMSREAQAQRPQFDPLEDLSRRLLDSFRDGGGLGPLSRPSRSPTLAPAPAPLAADPAIAAVYQNHQEISRPPHPPGLAPMEELLPPPPPPPPTSPPAVATAPAPAPAPAPAVETAPETVLVETVVPEAAPEAPPEEQTEVLTEWMCRCGFRNRPSNSTCGGTGHLGCSLPRSAGEMLMNGGALPAGSAWQCTCGFRNRATNTRCGGTGSLGCRALRPDLESSRVAAEAAAAAESAEGTGGTGPGEGSPTPALELTPALTGSWICGSCGWKNHAGNDRCGGVGPLGCKLRREEPSLEVKREEPWHCSACGAPNAATEMMNCKSCGTFRRFKGILKSIGNDYGFISCAETSQAYGRDVYVSKAILEGAFRRGGGATSGVEVSFLVCLNETGQPNARQLLAQQGPNEEEQELEGTVKYVSQEKGYGFIECQEIWDSYGGDVHADYEQLRLCSLGQPVRFRIRLGQIGGRPQVKQLSIAGPPPEKLPATSESLAASLVADAWKNVLLLGEGDFSFASAAAVLHDDCQLDATTVPVRIAAIAMATLADLDACGLPLVAGPPCLLRGSGGRTEAAPGLPAPAEGVPTAFTCMSYNVLLPNSQDGWWIYKYYRDAQGAHTEWPQRQELLQKQIQQVDPDILCLQEVSDLSFDEDFGFLRDAGYEILMHEKKGRMRPATCWRRRWKLLSAQHKDRSLILALQGPASSSSVLFVVNVHLTAGPAADRRLRQGTEALEAVEKEIKKLELQAESVPIVFCGDFNSQGSSAVRQLLTQGQVLPEFRESGDPTERAQEGKQITSKVRKHNLATFQDAAEAAGSPQATILVQKIDEKMKQTDGSLTPEMQRALDLAFERCTTQQVMNAEEVEKFLLKINRKLGRGSEFRFVEKVFETKGKKELSREEFHALYAAELAEGKFWGVEHDLRELLGRGMAEPSEGPCELRFDYVYFTPKNLTLLGVQQILTAEQLQQIHGEPYETLPNRWHPSDHLLDEEQWKERFSEHEVCVDSLRKIGHTVRFGVDAREESCAKYSMVMFNFPAVSMQDCKDDKDFKPEKAGQINGELILDFLKNAQATCDPGTLLIVGLWGRCDGLADRRLYGQDAHELIASALSADAGAMGLQLEDALTVGFLRSGVHADYNFYKRYTEEGYAFRSSSGSASFDSWATFAIGLFRAQSGRRGAKEISGRPAAAGWEGELLMGLELKAQLTEDRPILRSTSESGLKHMKRYKEALCDKVHEKDLHMEEGKRGVSSDQPVSFTSGSKEIISTGPLMVPPSGPSNSALSTRPVSPAPGAPVVANAYAGGAAGGLWLVVLCFIILDALKPILVTWANQGQLVGEPSFIQGTFVLVQTFLSLLVGLLIALGPWISDVGLSLHPEWCSRLLRCLDLQAMVRQLPVAVCLCLSKLLLVYSLGRLDAGTVRVFGQASLPLVGVSTALFFKRRYTLQQWCSLIAVSLGLVTFYFVKAEVETSWSPRRIEFVGILLVLGSICFNCLGALLVEKFLKAHGQLYEQKAQLLLGEVLVNSFLVFVAPLFIRDPEVRALTSPWERGFFVGWDRRVLACAILWIPAGWTATMLVKRCSNVLKTVAQASSSVLTYVFSVVPLSSGPQTWTQFVTFLGPPLTPEPVSSPVVLLAISVMISALTFGADRREPSRSKMRRPPSTSRSSKDEVPETWKVDGSYLQALPRSRQSSESGR</sequence>
<evidence type="ECO:0000256" key="4">
    <source>
        <dbReference type="ARBA" id="ARBA00022771"/>
    </source>
</evidence>
<feature type="region of interest" description="Disordered" evidence="8">
    <location>
        <begin position="1714"/>
        <end position="1760"/>
    </location>
</feature>
<keyword evidence="2 9" id="KW-0812">Transmembrane</keyword>
<dbReference type="InterPro" id="IPR011129">
    <property type="entry name" value="CSD"/>
</dbReference>
<dbReference type="EMBL" id="CAMXCT010002890">
    <property type="protein sequence ID" value="CAI4001116.1"/>
    <property type="molecule type" value="Genomic_DNA"/>
</dbReference>
<feature type="transmembrane region" description="Helical" evidence="9">
    <location>
        <begin position="1404"/>
        <end position="1431"/>
    </location>
</feature>
<feature type="transmembrane region" description="Helical" evidence="9">
    <location>
        <begin position="1509"/>
        <end position="1528"/>
    </location>
</feature>
<feature type="compositionally biased region" description="Low complexity" evidence="8">
    <location>
        <begin position="110"/>
        <end position="125"/>
    </location>
</feature>
<dbReference type="PANTHER" id="PTHR12121:SF36">
    <property type="entry name" value="ENDONUCLEASE_EXONUCLEASE_PHOSPHATASE DOMAIN-CONTAINING PROTEIN"/>
    <property type="match status" value="1"/>
</dbReference>
<feature type="region of interest" description="Disordered" evidence="8">
    <location>
        <begin position="100"/>
        <end position="125"/>
    </location>
</feature>
<accession>A0A9P1D1B9</accession>
<dbReference type="GO" id="GO:0015165">
    <property type="term" value="F:pyrimidine nucleotide-sugar transmembrane transporter activity"/>
    <property type="evidence" value="ECO:0007669"/>
    <property type="project" value="InterPro"/>
</dbReference>
<evidence type="ECO:0000259" key="10">
    <source>
        <dbReference type="SMART" id="SM00357"/>
    </source>
</evidence>
<dbReference type="InterPro" id="IPR036691">
    <property type="entry name" value="Endo/exonu/phosph_ase_sf"/>
</dbReference>
<dbReference type="InterPro" id="IPR012340">
    <property type="entry name" value="NA-bd_OB-fold"/>
</dbReference>
<keyword evidence="6 9" id="KW-1133">Transmembrane helix</keyword>
<gene>
    <name evidence="12" type="ORF">C1SCF055_LOCUS27189</name>
</gene>
<evidence type="ECO:0000256" key="5">
    <source>
        <dbReference type="ARBA" id="ARBA00022833"/>
    </source>
</evidence>
<feature type="compositionally biased region" description="Low complexity" evidence="8">
    <location>
        <begin position="300"/>
        <end position="311"/>
    </location>
</feature>
<feature type="transmembrane region" description="Helical" evidence="9">
    <location>
        <begin position="1540"/>
        <end position="1563"/>
    </location>
</feature>
<feature type="compositionally biased region" description="Basic and acidic residues" evidence="8">
    <location>
        <begin position="1730"/>
        <end position="1740"/>
    </location>
</feature>
<feature type="transmembrane region" description="Helical" evidence="9">
    <location>
        <begin position="1691"/>
        <end position="1711"/>
    </location>
</feature>
<reference evidence="13 14" key="2">
    <citation type="submission" date="2024-05" db="EMBL/GenBank/DDBJ databases">
        <authorList>
            <person name="Chen Y."/>
            <person name="Shah S."/>
            <person name="Dougan E. K."/>
            <person name="Thang M."/>
            <person name="Chan C."/>
        </authorList>
    </citation>
    <scope>NUCLEOTIDE SEQUENCE [LARGE SCALE GENOMIC DNA]</scope>
</reference>
<feature type="compositionally biased region" description="Gly residues" evidence="8">
    <location>
        <begin position="45"/>
        <end position="54"/>
    </location>
</feature>
<keyword evidence="4" id="KW-0863">Zinc-finger</keyword>
<evidence type="ECO:0000256" key="7">
    <source>
        <dbReference type="ARBA" id="ARBA00023136"/>
    </source>
</evidence>
<keyword evidence="5" id="KW-0862">Zinc</keyword>
<dbReference type="GO" id="GO:0000175">
    <property type="term" value="F:3'-5'-RNA exonuclease activity"/>
    <property type="evidence" value="ECO:0007669"/>
    <property type="project" value="TreeGrafter"/>
</dbReference>
<dbReference type="Pfam" id="PF10354">
    <property type="entry name" value="BMT5-like"/>
    <property type="match status" value="1"/>
</dbReference>
<dbReference type="SUPFAM" id="SSF103481">
    <property type="entry name" value="Multidrug resistance efflux transporter EmrE"/>
    <property type="match status" value="1"/>
</dbReference>
<feature type="compositionally biased region" description="Pro residues" evidence="8">
    <location>
        <begin position="159"/>
        <end position="170"/>
    </location>
</feature>
<feature type="domain" description="Cold-shock" evidence="10">
    <location>
        <begin position="485"/>
        <end position="550"/>
    </location>
</feature>
<protein>
    <submittedName>
        <fullName evidence="13">CCR4-Not complex 3'-5'-exoribonuclease subunit Ccr4 (Carbon catabolite repressor protein 4) (Cytoplasmi c deadenylase) (Glucose-repressible alcohol dehydrogenase transcriptional effector)</fullName>
    </submittedName>
</protein>
<comment type="subcellular location">
    <subcellularLocation>
        <location evidence="1">Membrane</location>
        <topology evidence="1">Multi-pass membrane protein</topology>
    </subcellularLocation>
</comment>
<keyword evidence="14" id="KW-1185">Reference proteome</keyword>
<feature type="region of interest" description="Disordered" evidence="8">
    <location>
        <begin position="300"/>
        <end position="326"/>
    </location>
</feature>
<feature type="region of interest" description="Disordered" evidence="8">
    <location>
        <begin position="142"/>
        <end position="189"/>
    </location>
</feature>
<dbReference type="EMBL" id="CAMXCT020002890">
    <property type="protein sequence ID" value="CAL1154491.1"/>
    <property type="molecule type" value="Genomic_DNA"/>
</dbReference>